<feature type="domain" description="GerMN" evidence="3">
    <location>
        <begin position="81"/>
        <end position="185"/>
    </location>
</feature>
<dbReference type="PROSITE" id="PS51257">
    <property type="entry name" value="PROKAR_LIPOPROTEIN"/>
    <property type="match status" value="1"/>
</dbReference>
<evidence type="ECO:0000256" key="2">
    <source>
        <dbReference type="SAM" id="SignalP"/>
    </source>
</evidence>
<comment type="caution">
    <text evidence="4">The sequence shown here is derived from an EMBL/GenBank/DDBJ whole genome shotgun (WGS) entry which is preliminary data.</text>
</comment>
<accession>A0ABU7VM23</accession>
<keyword evidence="2" id="KW-0732">Signal</keyword>
<organism evidence="4 5">
    <name type="scientific">Paenibacillus haidiansis</name>
    <dbReference type="NCBI Taxonomy" id="1574488"/>
    <lineage>
        <taxon>Bacteria</taxon>
        <taxon>Bacillati</taxon>
        <taxon>Bacillota</taxon>
        <taxon>Bacilli</taxon>
        <taxon>Bacillales</taxon>
        <taxon>Paenibacillaceae</taxon>
        <taxon>Paenibacillus</taxon>
    </lineage>
</organism>
<feature type="signal peptide" evidence="2">
    <location>
        <begin position="1"/>
        <end position="18"/>
    </location>
</feature>
<feature type="region of interest" description="Disordered" evidence="1">
    <location>
        <begin position="22"/>
        <end position="73"/>
    </location>
</feature>
<keyword evidence="5" id="KW-1185">Reference proteome</keyword>
<dbReference type="EMBL" id="JAZHPZ010000001">
    <property type="protein sequence ID" value="MEF2964276.1"/>
    <property type="molecule type" value="Genomic_DNA"/>
</dbReference>
<evidence type="ECO:0000313" key="5">
    <source>
        <dbReference type="Proteomes" id="UP001306950"/>
    </source>
</evidence>
<sequence length="201" mass="21307">MKKIAITGLLLLSMLAAAGCGQKPQTAPAAEPGEPVQETQVTDPGTENPEGGGQVAEGAGSGEGTKADSAAPEATTQTIGVYFTDDNLMELQRVEREITYTEDLLKYKEAFKALQTADPGQLSLWEKIELNSVQFAEGEVALDVTLPAGAQLGAGGESLAIDALKQTFFQFDEVKALELTVDGEKPESLMGHVDLEHPFKK</sequence>
<gene>
    <name evidence="4" type="ORF">V3851_00410</name>
</gene>
<name>A0ABU7VM23_9BACL</name>
<proteinExistence type="predicted"/>
<evidence type="ECO:0000313" key="4">
    <source>
        <dbReference type="EMBL" id="MEF2964276.1"/>
    </source>
</evidence>
<feature type="compositionally biased region" description="Gly residues" evidence="1">
    <location>
        <begin position="50"/>
        <end position="63"/>
    </location>
</feature>
<dbReference type="RefSeq" id="WP_331844521.1">
    <property type="nucleotide sequence ID" value="NZ_JAZHPZ010000001.1"/>
</dbReference>
<feature type="chain" id="PRO_5045922832" evidence="2">
    <location>
        <begin position="19"/>
        <end position="201"/>
    </location>
</feature>
<reference evidence="4 5" key="1">
    <citation type="submission" date="2024-02" db="EMBL/GenBank/DDBJ databases">
        <title>A nitrogen-fixing paenibacillus bacterium.</title>
        <authorList>
            <person name="Zhang W.L."/>
            <person name="Chen S.F."/>
        </authorList>
    </citation>
    <scope>NUCLEOTIDE SEQUENCE [LARGE SCALE GENOMIC DNA]</scope>
    <source>
        <strain evidence="4 5">M1</strain>
    </source>
</reference>
<dbReference type="InterPro" id="IPR019606">
    <property type="entry name" value="GerMN"/>
</dbReference>
<dbReference type="Pfam" id="PF10646">
    <property type="entry name" value="Germane"/>
    <property type="match status" value="1"/>
</dbReference>
<evidence type="ECO:0000259" key="3">
    <source>
        <dbReference type="Pfam" id="PF10646"/>
    </source>
</evidence>
<protein>
    <submittedName>
        <fullName evidence="4">GerMN domain-containing protein</fullName>
    </submittedName>
</protein>
<dbReference type="Proteomes" id="UP001306950">
    <property type="component" value="Unassembled WGS sequence"/>
</dbReference>
<evidence type="ECO:0000256" key="1">
    <source>
        <dbReference type="SAM" id="MobiDB-lite"/>
    </source>
</evidence>